<dbReference type="PANTHER" id="PTHR37016">
    <property type="match status" value="1"/>
</dbReference>
<accession>A0A1C7LQW1</accession>
<dbReference type="Pfam" id="PF02102">
    <property type="entry name" value="Peptidase_M35"/>
    <property type="match status" value="1"/>
</dbReference>
<keyword evidence="5" id="KW-0862">Zinc</keyword>
<keyword evidence="8" id="KW-0732">Signal</keyword>
<keyword evidence="4" id="KW-0378">Hydrolase</keyword>
<keyword evidence="3" id="KW-0479">Metal-binding</keyword>
<dbReference type="InterPro" id="IPR050414">
    <property type="entry name" value="Fungal_M35_metalloproteases"/>
</dbReference>
<dbReference type="InterPro" id="IPR001384">
    <property type="entry name" value="Peptidase_M35"/>
</dbReference>
<dbReference type="OrthoDB" id="412874at2759"/>
<keyword evidence="10" id="KW-1185">Reference proteome</keyword>
<dbReference type="GO" id="GO:0046872">
    <property type="term" value="F:metal ion binding"/>
    <property type="evidence" value="ECO:0007669"/>
    <property type="project" value="UniProtKB-KW"/>
</dbReference>
<reference evidence="9 10" key="1">
    <citation type="submission" date="2016-03" db="EMBL/GenBank/DDBJ databases">
        <title>Whole genome sequencing of Grifola frondosa 9006-11.</title>
        <authorList>
            <person name="Min B."/>
            <person name="Park H."/>
            <person name="Kim J.-G."/>
            <person name="Cho H."/>
            <person name="Oh Y.-L."/>
            <person name="Kong W.-S."/>
            <person name="Choi I.-G."/>
        </authorList>
    </citation>
    <scope>NUCLEOTIDE SEQUENCE [LARGE SCALE GENOMIC DNA]</scope>
    <source>
        <strain evidence="9 10">9006-11</strain>
    </source>
</reference>
<dbReference type="EMBL" id="LUGG01000025">
    <property type="protein sequence ID" value="OBZ67072.1"/>
    <property type="molecule type" value="Genomic_DNA"/>
</dbReference>
<protein>
    <submittedName>
        <fullName evidence="9">Peptidyl-Lys metalloendopeptidase</fullName>
    </submittedName>
</protein>
<evidence type="ECO:0000256" key="5">
    <source>
        <dbReference type="ARBA" id="ARBA00022833"/>
    </source>
</evidence>
<comment type="cofactor">
    <cofactor evidence="1">
        <name>Zn(2+)</name>
        <dbReference type="ChEBI" id="CHEBI:29105"/>
    </cofactor>
</comment>
<dbReference type="Gene3D" id="2.60.40.2970">
    <property type="match status" value="1"/>
</dbReference>
<evidence type="ECO:0000256" key="1">
    <source>
        <dbReference type="ARBA" id="ARBA00001947"/>
    </source>
</evidence>
<dbReference type="Proteomes" id="UP000092993">
    <property type="component" value="Unassembled WGS sequence"/>
</dbReference>
<evidence type="ECO:0000313" key="9">
    <source>
        <dbReference type="EMBL" id="OBZ67072.1"/>
    </source>
</evidence>
<sequence length="185" mass="19919">MLSLTLITLGITAALSFATPAKRVPALEVSLTAPTIVNSIQDINVTAAVTNTGSDPLKILKYGTVLDSDLPTHSFIVSKDGVTADFTGIRIQVDMDALDDSAFTVIPAGETVVVEHEVAPLYNFEALGTGTYTFEPVTTFQVIEDNAKPNIYKVFASKLTIEIKGDVAKRSLKVRDKRATLSFNR</sequence>
<evidence type="ECO:0000313" key="10">
    <source>
        <dbReference type="Proteomes" id="UP000092993"/>
    </source>
</evidence>
<evidence type="ECO:0000256" key="6">
    <source>
        <dbReference type="ARBA" id="ARBA00023049"/>
    </source>
</evidence>
<evidence type="ECO:0000256" key="8">
    <source>
        <dbReference type="SAM" id="SignalP"/>
    </source>
</evidence>
<keyword evidence="7" id="KW-0865">Zymogen</keyword>
<evidence type="ECO:0000256" key="4">
    <source>
        <dbReference type="ARBA" id="ARBA00022801"/>
    </source>
</evidence>
<evidence type="ECO:0000256" key="3">
    <source>
        <dbReference type="ARBA" id="ARBA00022723"/>
    </source>
</evidence>
<evidence type="ECO:0000256" key="7">
    <source>
        <dbReference type="ARBA" id="ARBA00023145"/>
    </source>
</evidence>
<name>A0A1C7LQW1_GRIFR</name>
<keyword evidence="2" id="KW-0645">Protease</keyword>
<dbReference type="GO" id="GO:0006508">
    <property type="term" value="P:proteolysis"/>
    <property type="evidence" value="ECO:0007669"/>
    <property type="project" value="UniProtKB-KW"/>
</dbReference>
<feature type="signal peptide" evidence="8">
    <location>
        <begin position="1"/>
        <end position="18"/>
    </location>
</feature>
<feature type="chain" id="PRO_5008888753" evidence="8">
    <location>
        <begin position="19"/>
        <end position="185"/>
    </location>
</feature>
<dbReference type="PANTHER" id="PTHR37016:SF3">
    <property type="entry name" value="NEUTRAL PROTEASE 2-RELATED"/>
    <property type="match status" value="1"/>
</dbReference>
<proteinExistence type="predicted"/>
<gene>
    <name evidence="9" type="primary">MEP_6</name>
    <name evidence="9" type="ORF">A0H81_13057</name>
</gene>
<evidence type="ECO:0000256" key="2">
    <source>
        <dbReference type="ARBA" id="ARBA00022670"/>
    </source>
</evidence>
<comment type="caution">
    <text evidence="9">The sequence shown here is derived from an EMBL/GenBank/DDBJ whole genome shotgun (WGS) entry which is preliminary data.</text>
</comment>
<dbReference type="STRING" id="5627.A0A1C7LQW1"/>
<dbReference type="GO" id="GO:0004222">
    <property type="term" value="F:metalloendopeptidase activity"/>
    <property type="evidence" value="ECO:0007669"/>
    <property type="project" value="InterPro"/>
</dbReference>
<dbReference type="OMA" id="ATHIANY"/>
<dbReference type="AlphaFoldDB" id="A0A1C7LQW1"/>
<keyword evidence="6" id="KW-0482">Metalloprotease</keyword>
<organism evidence="9 10">
    <name type="scientific">Grifola frondosa</name>
    <name type="common">Maitake</name>
    <name type="synonym">Polyporus frondosus</name>
    <dbReference type="NCBI Taxonomy" id="5627"/>
    <lineage>
        <taxon>Eukaryota</taxon>
        <taxon>Fungi</taxon>
        <taxon>Dikarya</taxon>
        <taxon>Basidiomycota</taxon>
        <taxon>Agaricomycotina</taxon>
        <taxon>Agaricomycetes</taxon>
        <taxon>Polyporales</taxon>
        <taxon>Grifolaceae</taxon>
        <taxon>Grifola</taxon>
    </lineage>
</organism>